<sequence>MDRTNDIDAVRSYISSSKYRLHVLRYLFEEGQATPTEISEAVDDLRPHVSRALSELQEKGVVELRVPEARTVGRYYGLTDAGVEVWPTIRHKTRNVEWSIEEPANQATQAIVELARETLGESLRSVCLYDEDDITVVFADPDVRSQYSDAEAEQAFRSLLIDHSLEELDMPDQECWSETIQFTDFSVLKVRVEDDTNFFISFTNTRNVSLPEFADAVLSAFLDASS</sequence>
<evidence type="ECO:0000313" key="2">
    <source>
        <dbReference type="Proteomes" id="UP001597085"/>
    </source>
</evidence>
<comment type="caution">
    <text evidence="1">The sequence shown here is derived from an EMBL/GenBank/DDBJ whole genome shotgun (WGS) entry which is preliminary data.</text>
</comment>
<reference evidence="1 2" key="1">
    <citation type="journal article" date="2019" name="Int. J. Syst. Evol. Microbiol.">
        <title>The Global Catalogue of Microorganisms (GCM) 10K type strain sequencing project: providing services to taxonomists for standard genome sequencing and annotation.</title>
        <authorList>
            <consortium name="The Broad Institute Genomics Platform"/>
            <consortium name="The Broad Institute Genome Sequencing Center for Infectious Disease"/>
            <person name="Wu L."/>
            <person name="Ma J."/>
        </authorList>
    </citation>
    <scope>NUCLEOTIDE SEQUENCE [LARGE SCALE GENOMIC DNA]</scope>
    <source>
        <strain evidence="1 2">CGMCC 1.12121</strain>
    </source>
</reference>
<keyword evidence="2" id="KW-1185">Reference proteome</keyword>
<dbReference type="Gene3D" id="1.10.10.10">
    <property type="entry name" value="Winged helix-like DNA-binding domain superfamily/Winged helix DNA-binding domain"/>
    <property type="match status" value="1"/>
</dbReference>
<accession>A0ABD6CQ85</accession>
<dbReference type="InterPro" id="IPR011991">
    <property type="entry name" value="ArsR-like_HTH"/>
</dbReference>
<dbReference type="Pfam" id="PF24366">
    <property type="entry name" value="DUF7522"/>
    <property type="match status" value="1"/>
</dbReference>
<protein>
    <submittedName>
        <fullName evidence="1">Winged helix-turn-helix domain-containing protein</fullName>
    </submittedName>
</protein>
<name>A0ABD6CQ85_9EURY</name>
<dbReference type="InterPro" id="IPR036388">
    <property type="entry name" value="WH-like_DNA-bd_sf"/>
</dbReference>
<dbReference type="InterPro" id="IPR055944">
    <property type="entry name" value="DUF7522"/>
</dbReference>
<organism evidence="1 2">
    <name type="scientific">Halobellus rarus</name>
    <dbReference type="NCBI Taxonomy" id="1126237"/>
    <lineage>
        <taxon>Archaea</taxon>
        <taxon>Methanobacteriati</taxon>
        <taxon>Methanobacteriota</taxon>
        <taxon>Stenosarchaea group</taxon>
        <taxon>Halobacteria</taxon>
        <taxon>Halobacteriales</taxon>
        <taxon>Haloferacaceae</taxon>
        <taxon>Halobellus</taxon>
    </lineage>
</organism>
<dbReference type="SUPFAM" id="SSF46785">
    <property type="entry name" value="Winged helix' DNA-binding domain"/>
    <property type="match status" value="1"/>
</dbReference>
<dbReference type="Proteomes" id="UP001597085">
    <property type="component" value="Unassembled WGS sequence"/>
</dbReference>
<evidence type="ECO:0000313" key="1">
    <source>
        <dbReference type="EMBL" id="MFD1599381.1"/>
    </source>
</evidence>
<dbReference type="EMBL" id="JBHUDK010000009">
    <property type="protein sequence ID" value="MFD1599381.1"/>
    <property type="molecule type" value="Genomic_DNA"/>
</dbReference>
<dbReference type="AlphaFoldDB" id="A0ABD6CQ85"/>
<dbReference type="RefSeq" id="WP_256420955.1">
    <property type="nucleotide sequence ID" value="NZ_JANHDI010000005.1"/>
</dbReference>
<dbReference type="CDD" id="cd00090">
    <property type="entry name" value="HTH_ARSR"/>
    <property type="match status" value="1"/>
</dbReference>
<proteinExistence type="predicted"/>
<dbReference type="InterPro" id="IPR036390">
    <property type="entry name" value="WH_DNA-bd_sf"/>
</dbReference>
<gene>
    <name evidence="1" type="ORF">ACFSBX_10485</name>
</gene>